<dbReference type="AlphaFoldDB" id="A0A9N9JNS8"/>
<keyword evidence="2" id="KW-1185">Reference proteome</keyword>
<dbReference type="EMBL" id="CAJVPZ010058185">
    <property type="protein sequence ID" value="CAG8787712.1"/>
    <property type="molecule type" value="Genomic_DNA"/>
</dbReference>
<reference evidence="1" key="1">
    <citation type="submission" date="2021-06" db="EMBL/GenBank/DDBJ databases">
        <authorList>
            <person name="Kallberg Y."/>
            <person name="Tangrot J."/>
            <person name="Rosling A."/>
        </authorList>
    </citation>
    <scope>NUCLEOTIDE SEQUENCE</scope>
    <source>
        <strain evidence="1">IN212</strain>
    </source>
</reference>
<evidence type="ECO:0000313" key="2">
    <source>
        <dbReference type="Proteomes" id="UP000789396"/>
    </source>
</evidence>
<comment type="caution">
    <text evidence="1">The sequence shown here is derived from an EMBL/GenBank/DDBJ whole genome shotgun (WGS) entry which is preliminary data.</text>
</comment>
<accession>A0A9N9JNS8</accession>
<proteinExistence type="predicted"/>
<feature type="non-terminal residue" evidence="1">
    <location>
        <position position="155"/>
    </location>
</feature>
<gene>
    <name evidence="1" type="ORF">RFULGI_LOCUS16417</name>
</gene>
<evidence type="ECO:0000313" key="1">
    <source>
        <dbReference type="EMBL" id="CAG8787712.1"/>
    </source>
</evidence>
<dbReference type="OrthoDB" id="2398166at2759"/>
<protein>
    <submittedName>
        <fullName evidence="1">3893_t:CDS:1</fullName>
    </submittedName>
</protein>
<organism evidence="1 2">
    <name type="scientific">Racocetra fulgida</name>
    <dbReference type="NCBI Taxonomy" id="60492"/>
    <lineage>
        <taxon>Eukaryota</taxon>
        <taxon>Fungi</taxon>
        <taxon>Fungi incertae sedis</taxon>
        <taxon>Mucoromycota</taxon>
        <taxon>Glomeromycotina</taxon>
        <taxon>Glomeromycetes</taxon>
        <taxon>Diversisporales</taxon>
        <taxon>Gigasporaceae</taxon>
        <taxon>Racocetra</taxon>
    </lineage>
</organism>
<name>A0A9N9JNS8_9GLOM</name>
<dbReference type="Proteomes" id="UP000789396">
    <property type="component" value="Unassembled WGS sequence"/>
</dbReference>
<sequence>MVRPRIKFGTPLFSSADYDYIMQCRDMEPRNEILKDLLKKYRTSSKRIYQIWRGEEANRVAWDQPIPQTYNNNTNISNSTTDVLYIESPSLDRDKVPLLYNNISEEPSKQTKTKRSKSIRKSNLPIITKDLTEKIDEKPAYSIDTHACFRRAVEE</sequence>